<protein>
    <submittedName>
        <fullName evidence="2">Uncharacterized protein</fullName>
    </submittedName>
</protein>
<evidence type="ECO:0000313" key="2">
    <source>
        <dbReference type="EMBL" id="KAA1088836.1"/>
    </source>
</evidence>
<reference evidence="2 3" key="1">
    <citation type="submission" date="2019-05" db="EMBL/GenBank/DDBJ databases">
        <title>Emergence of the Ug99 lineage of the wheat stem rust pathogen through somatic hybridization.</title>
        <authorList>
            <person name="Li F."/>
            <person name="Upadhyaya N.M."/>
            <person name="Sperschneider J."/>
            <person name="Matny O."/>
            <person name="Nguyen-Phuc H."/>
            <person name="Mago R."/>
            <person name="Raley C."/>
            <person name="Miller M.E."/>
            <person name="Silverstein K.A.T."/>
            <person name="Henningsen E."/>
            <person name="Hirsch C.D."/>
            <person name="Visser B."/>
            <person name="Pretorius Z.A."/>
            <person name="Steffenson B.J."/>
            <person name="Schwessinger B."/>
            <person name="Dodds P.N."/>
            <person name="Figueroa M."/>
        </authorList>
    </citation>
    <scope>NUCLEOTIDE SEQUENCE [LARGE SCALE GENOMIC DNA]</scope>
    <source>
        <strain evidence="2 3">Ug99</strain>
    </source>
</reference>
<gene>
    <name evidence="2" type="ORF">PGTUg99_031713</name>
</gene>
<accession>A0A5B0NJJ3</accession>
<feature type="region of interest" description="Disordered" evidence="1">
    <location>
        <begin position="84"/>
        <end position="106"/>
    </location>
</feature>
<sequence length="106" mass="12315">MTPVTEMRHGHVAFSHILRNERAPVDRLFYDDEKFSSYAASGSGEDKKHARLREVLTANEDFLVMPIMGRKQINEDNLARRVDRTSLRGPYPKKPSKEEWPSLQIF</sequence>
<organism evidence="2 3">
    <name type="scientific">Puccinia graminis f. sp. tritici</name>
    <dbReference type="NCBI Taxonomy" id="56615"/>
    <lineage>
        <taxon>Eukaryota</taxon>
        <taxon>Fungi</taxon>
        <taxon>Dikarya</taxon>
        <taxon>Basidiomycota</taxon>
        <taxon>Pucciniomycotina</taxon>
        <taxon>Pucciniomycetes</taxon>
        <taxon>Pucciniales</taxon>
        <taxon>Pucciniaceae</taxon>
        <taxon>Puccinia</taxon>
    </lineage>
</organism>
<dbReference type="AlphaFoldDB" id="A0A5B0NJJ3"/>
<evidence type="ECO:0000256" key="1">
    <source>
        <dbReference type="SAM" id="MobiDB-lite"/>
    </source>
</evidence>
<comment type="caution">
    <text evidence="2">The sequence shown here is derived from an EMBL/GenBank/DDBJ whole genome shotgun (WGS) entry which is preliminary data.</text>
</comment>
<proteinExistence type="predicted"/>
<dbReference type="Proteomes" id="UP000325313">
    <property type="component" value="Unassembled WGS sequence"/>
</dbReference>
<evidence type="ECO:0000313" key="3">
    <source>
        <dbReference type="Proteomes" id="UP000325313"/>
    </source>
</evidence>
<name>A0A5B0NJJ3_PUCGR</name>
<dbReference type="EMBL" id="VDEP01000405">
    <property type="protein sequence ID" value="KAA1088836.1"/>
    <property type="molecule type" value="Genomic_DNA"/>
</dbReference>